<dbReference type="NCBIfam" id="NF000711">
    <property type="entry name" value="PRK00039.2-1"/>
    <property type="match status" value="1"/>
</dbReference>
<comment type="caution">
    <text evidence="14">The sequence shown here is derived from an EMBL/GenBank/DDBJ whole genome shotgun (WGS) entry which is preliminary data.</text>
</comment>
<organism evidence="14 15">
    <name type="scientific">Marinospirillum insulare</name>
    <dbReference type="NCBI Taxonomy" id="217169"/>
    <lineage>
        <taxon>Bacteria</taxon>
        <taxon>Pseudomonadati</taxon>
        <taxon>Pseudomonadota</taxon>
        <taxon>Gammaproteobacteria</taxon>
        <taxon>Oceanospirillales</taxon>
        <taxon>Oceanospirillaceae</taxon>
        <taxon>Marinospirillum</taxon>
    </lineage>
</organism>
<evidence type="ECO:0000256" key="1">
    <source>
        <dbReference type="ARBA" id="ARBA00009518"/>
    </source>
</evidence>
<dbReference type="PANTHER" id="PTHR30194:SF3">
    <property type="entry name" value="CROSSOVER JUNCTION ENDODEOXYRIBONUCLEASE RUVC"/>
    <property type="match status" value="1"/>
</dbReference>
<evidence type="ECO:0000256" key="13">
    <source>
        <dbReference type="NCBIfam" id="TIGR00228"/>
    </source>
</evidence>
<reference evidence="15" key="1">
    <citation type="journal article" date="2019" name="Int. J. Syst. Evol. Microbiol.">
        <title>The Global Catalogue of Microorganisms (GCM) 10K type strain sequencing project: providing services to taxonomists for standard genome sequencing and annotation.</title>
        <authorList>
            <consortium name="The Broad Institute Genomics Platform"/>
            <consortium name="The Broad Institute Genome Sequencing Center for Infectious Disease"/>
            <person name="Wu L."/>
            <person name="Ma J."/>
        </authorList>
    </citation>
    <scope>NUCLEOTIDE SEQUENCE [LARGE SCALE GENOMIC DNA]</scope>
    <source>
        <strain evidence="15">NBRC 100033</strain>
    </source>
</reference>
<feature type="active site" evidence="12">
    <location>
        <position position="67"/>
    </location>
</feature>
<dbReference type="Pfam" id="PF02075">
    <property type="entry name" value="RuvC"/>
    <property type="match status" value="1"/>
</dbReference>
<evidence type="ECO:0000256" key="6">
    <source>
        <dbReference type="ARBA" id="ARBA00022763"/>
    </source>
</evidence>
<keyword evidence="9 12" id="KW-0238">DNA-binding</keyword>
<keyword evidence="15" id="KW-1185">Reference proteome</keyword>
<gene>
    <name evidence="12 14" type="primary">ruvC</name>
    <name evidence="14" type="ORF">GCM10007878_02710</name>
</gene>
<dbReference type="SUPFAM" id="SSF53098">
    <property type="entry name" value="Ribonuclease H-like"/>
    <property type="match status" value="1"/>
</dbReference>
<feature type="binding site" evidence="12">
    <location>
        <position position="139"/>
    </location>
    <ligand>
        <name>Mg(2+)</name>
        <dbReference type="ChEBI" id="CHEBI:18420"/>
        <label>1</label>
    </ligand>
</feature>
<dbReference type="InterPro" id="IPR012337">
    <property type="entry name" value="RNaseH-like_sf"/>
</dbReference>
<feature type="binding site" evidence="12">
    <location>
        <position position="67"/>
    </location>
    <ligand>
        <name>Mg(2+)</name>
        <dbReference type="ChEBI" id="CHEBI:18420"/>
        <label>2</label>
    </ligand>
</feature>
<dbReference type="EMBL" id="BSOR01000006">
    <property type="protein sequence ID" value="GLR62836.1"/>
    <property type="molecule type" value="Genomic_DNA"/>
</dbReference>
<name>A0ABQ5ZVZ2_9GAMM</name>
<comment type="catalytic activity">
    <reaction evidence="12">
        <text>Endonucleolytic cleavage at a junction such as a reciprocal single-stranded crossover between two homologous DNA duplexes (Holliday junction).</text>
        <dbReference type="EC" id="3.1.21.10"/>
    </reaction>
</comment>
<evidence type="ECO:0000256" key="9">
    <source>
        <dbReference type="ARBA" id="ARBA00023125"/>
    </source>
</evidence>
<keyword evidence="2 12" id="KW-0963">Cytoplasm</keyword>
<dbReference type="RefSeq" id="WP_027850386.1">
    <property type="nucleotide sequence ID" value="NZ_BSOR01000006.1"/>
</dbReference>
<dbReference type="PANTHER" id="PTHR30194">
    <property type="entry name" value="CROSSOVER JUNCTION ENDODEOXYRIBONUCLEASE RUVC"/>
    <property type="match status" value="1"/>
</dbReference>
<feature type="binding site" evidence="12">
    <location>
        <position position="8"/>
    </location>
    <ligand>
        <name>Mg(2+)</name>
        <dbReference type="ChEBI" id="CHEBI:18420"/>
        <label>1</label>
    </ligand>
</feature>
<evidence type="ECO:0000256" key="12">
    <source>
        <dbReference type="HAMAP-Rule" id="MF_00034"/>
    </source>
</evidence>
<comment type="subunit">
    <text evidence="12">Homodimer which binds Holliday junction (HJ) DNA. The HJ becomes 2-fold symmetrical on binding to RuvC with unstacked arms; it has a different conformation from HJ DNA in complex with RuvA. In the full resolvosome a probable DNA-RuvA(4)-RuvB(12)-RuvC(2) complex forms which resolves the HJ.</text>
</comment>
<dbReference type="InterPro" id="IPR002176">
    <property type="entry name" value="X-over_junc_endoDNase_RuvC"/>
</dbReference>
<proteinExistence type="inferred from homology"/>
<dbReference type="Proteomes" id="UP001156682">
    <property type="component" value="Unassembled WGS sequence"/>
</dbReference>
<evidence type="ECO:0000256" key="2">
    <source>
        <dbReference type="ARBA" id="ARBA00022490"/>
    </source>
</evidence>
<comment type="similarity">
    <text evidence="1 12">Belongs to the RuvC family.</text>
</comment>
<evidence type="ECO:0000256" key="7">
    <source>
        <dbReference type="ARBA" id="ARBA00022801"/>
    </source>
</evidence>
<evidence type="ECO:0000256" key="10">
    <source>
        <dbReference type="ARBA" id="ARBA00023172"/>
    </source>
</evidence>
<keyword evidence="10 12" id="KW-0233">DNA recombination</keyword>
<keyword evidence="8 12" id="KW-0460">Magnesium</keyword>
<keyword evidence="11 12" id="KW-0234">DNA repair</keyword>
<keyword evidence="4 12" id="KW-0479">Metal-binding</keyword>
<protein>
    <recommendedName>
        <fullName evidence="12 13">Crossover junction endodeoxyribonuclease RuvC</fullName>
        <ecNumber evidence="12 13">3.1.21.10</ecNumber>
    </recommendedName>
    <alternativeName>
        <fullName evidence="12">Holliday junction nuclease RuvC</fullName>
    </alternativeName>
    <alternativeName>
        <fullName evidence="12">Holliday junction resolvase RuvC</fullName>
    </alternativeName>
</protein>
<dbReference type="InterPro" id="IPR036397">
    <property type="entry name" value="RNaseH_sf"/>
</dbReference>
<comment type="cofactor">
    <cofactor evidence="12">
        <name>Mg(2+)</name>
        <dbReference type="ChEBI" id="CHEBI:18420"/>
    </cofactor>
    <text evidence="12">Binds 2 Mg(2+) ion per subunit.</text>
</comment>
<evidence type="ECO:0000313" key="14">
    <source>
        <dbReference type="EMBL" id="GLR62836.1"/>
    </source>
</evidence>
<dbReference type="Gene3D" id="3.30.420.10">
    <property type="entry name" value="Ribonuclease H-like superfamily/Ribonuclease H"/>
    <property type="match status" value="1"/>
</dbReference>
<evidence type="ECO:0000256" key="8">
    <source>
        <dbReference type="ARBA" id="ARBA00022842"/>
    </source>
</evidence>
<keyword evidence="5 12" id="KW-0255">Endonuclease</keyword>
<evidence type="ECO:0000256" key="3">
    <source>
        <dbReference type="ARBA" id="ARBA00022722"/>
    </source>
</evidence>
<keyword evidence="6 12" id="KW-0227">DNA damage</keyword>
<keyword evidence="3 12" id="KW-0540">Nuclease</keyword>
<feature type="active site" evidence="12">
    <location>
        <position position="8"/>
    </location>
</feature>
<dbReference type="NCBIfam" id="TIGR00228">
    <property type="entry name" value="ruvC"/>
    <property type="match status" value="1"/>
</dbReference>
<dbReference type="HAMAP" id="MF_00034">
    <property type="entry name" value="RuvC"/>
    <property type="match status" value="1"/>
</dbReference>
<dbReference type="PROSITE" id="PS01321">
    <property type="entry name" value="RUVC"/>
    <property type="match status" value="1"/>
</dbReference>
<accession>A0ABQ5ZVZ2</accession>
<dbReference type="EC" id="3.1.21.10" evidence="12 13"/>
<evidence type="ECO:0000256" key="4">
    <source>
        <dbReference type="ARBA" id="ARBA00022723"/>
    </source>
</evidence>
<evidence type="ECO:0000256" key="5">
    <source>
        <dbReference type="ARBA" id="ARBA00022759"/>
    </source>
</evidence>
<dbReference type="InterPro" id="IPR020563">
    <property type="entry name" value="X-over_junc_endoDNase_Mg_BS"/>
</dbReference>
<comment type="function">
    <text evidence="12">The RuvA-RuvB-RuvC complex processes Holliday junction (HJ) DNA during genetic recombination and DNA repair. Endonuclease that resolves HJ intermediates. Cleaves cruciform DNA by making single-stranded nicks across the HJ at symmetrical positions within the homologous arms, yielding a 5'-phosphate and a 3'-hydroxyl group; requires a central core of homology in the junction. The consensus cleavage sequence is 5'-(A/T)TT(C/G)-3'. Cleavage occurs on the 3'-side of the TT dinucleotide at the point of strand exchange. HJ branch migration catalyzed by RuvA-RuvB allows RuvC to scan DNA until it finds its consensus sequence, where it cleaves and resolves the cruciform DNA.</text>
</comment>
<sequence>MALILGIDPGSRITGYGLINTSGSHFSYLASGCIRVKAEDLPQKLAQIYASLAEIIARYQPEQVAIERVFMAKNADSALKLGQARGSAVVCVANHGLEMSEYSAKEVKLAVTGTGAADKTQVQHMVKSLLKLSATPQEDAADALAIAMCHAYTSSGLLALSGQLAAKRGSSWRNFDPKTLVRRT</sequence>
<evidence type="ECO:0000313" key="15">
    <source>
        <dbReference type="Proteomes" id="UP001156682"/>
    </source>
</evidence>
<feature type="active site" evidence="12">
    <location>
        <position position="139"/>
    </location>
</feature>
<evidence type="ECO:0000256" key="11">
    <source>
        <dbReference type="ARBA" id="ARBA00023204"/>
    </source>
</evidence>
<dbReference type="PRINTS" id="PR00696">
    <property type="entry name" value="RSOLVASERUVC"/>
</dbReference>
<comment type="subcellular location">
    <subcellularLocation>
        <location evidence="12">Cytoplasm</location>
    </subcellularLocation>
</comment>
<keyword evidence="7 12" id="KW-0378">Hydrolase</keyword>
<dbReference type="CDD" id="cd16962">
    <property type="entry name" value="RuvC"/>
    <property type="match status" value="1"/>
</dbReference>